<reference evidence="1" key="1">
    <citation type="submission" date="2014-12" db="EMBL/GenBank/DDBJ databases">
        <title>Insight into the proteome of Arion vulgaris.</title>
        <authorList>
            <person name="Aradska J."/>
            <person name="Bulat T."/>
            <person name="Smidak R."/>
            <person name="Sarate P."/>
            <person name="Gangsoo J."/>
            <person name="Sialana F."/>
            <person name="Bilban M."/>
            <person name="Lubec G."/>
        </authorList>
    </citation>
    <scope>NUCLEOTIDE SEQUENCE</scope>
    <source>
        <tissue evidence="1">Skin</tissue>
    </source>
</reference>
<dbReference type="EMBL" id="HACG01030112">
    <property type="protein sequence ID" value="CEK76977.1"/>
    <property type="molecule type" value="Transcribed_RNA"/>
</dbReference>
<accession>A0A0B7AAL1</accession>
<evidence type="ECO:0000313" key="2">
    <source>
        <dbReference type="EMBL" id="CEK76977.1"/>
    </source>
</evidence>
<name>A0A0B7AAL1_9EUPU</name>
<dbReference type="EMBL" id="HACG01030110">
    <property type="protein sequence ID" value="CEK76975.1"/>
    <property type="molecule type" value="Transcribed_RNA"/>
</dbReference>
<evidence type="ECO:0000313" key="1">
    <source>
        <dbReference type="EMBL" id="CEK76975.1"/>
    </source>
</evidence>
<protein>
    <submittedName>
        <fullName evidence="1">Uncharacterized protein</fullName>
    </submittedName>
</protein>
<gene>
    <name evidence="1" type="primary">ORF102415</name>
    <name evidence="2" type="synonym">ORF102425</name>
</gene>
<sequence>MCQPACVCLLFGSEQVQQEMNCNFVEKHSNCRLMGRETDIRNMGCASAT</sequence>
<proteinExistence type="predicted"/>
<organism evidence="1">
    <name type="scientific">Arion vulgaris</name>
    <dbReference type="NCBI Taxonomy" id="1028688"/>
    <lineage>
        <taxon>Eukaryota</taxon>
        <taxon>Metazoa</taxon>
        <taxon>Spiralia</taxon>
        <taxon>Lophotrochozoa</taxon>
        <taxon>Mollusca</taxon>
        <taxon>Gastropoda</taxon>
        <taxon>Heterobranchia</taxon>
        <taxon>Euthyneura</taxon>
        <taxon>Panpulmonata</taxon>
        <taxon>Eupulmonata</taxon>
        <taxon>Stylommatophora</taxon>
        <taxon>Helicina</taxon>
        <taxon>Arionoidea</taxon>
        <taxon>Arionidae</taxon>
        <taxon>Arion</taxon>
    </lineage>
</organism>
<dbReference type="AlphaFoldDB" id="A0A0B7AAL1"/>